<keyword evidence="7" id="KW-1133">Transmembrane helix</keyword>
<comment type="caution">
    <text evidence="9">The sequence shown here is derived from an EMBL/GenBank/DDBJ whole genome shotgun (WGS) entry which is preliminary data.</text>
</comment>
<dbReference type="InterPro" id="IPR050980">
    <property type="entry name" value="2C_sensor_his_kinase"/>
</dbReference>
<dbReference type="EC" id="2.7.13.3" evidence="2"/>
<name>A0ABD6B8I1_9EURY</name>
<evidence type="ECO:0000259" key="8">
    <source>
        <dbReference type="PROSITE" id="PS50109"/>
    </source>
</evidence>
<evidence type="ECO:0000256" key="5">
    <source>
        <dbReference type="ARBA" id="ARBA00022777"/>
    </source>
</evidence>
<reference evidence="9 10" key="1">
    <citation type="journal article" date="2019" name="Int. J. Syst. Evol. Microbiol.">
        <title>The Global Catalogue of Microorganisms (GCM) 10K type strain sequencing project: providing services to taxonomists for standard genome sequencing and annotation.</title>
        <authorList>
            <consortium name="The Broad Institute Genomics Platform"/>
            <consortium name="The Broad Institute Genome Sequencing Center for Infectious Disease"/>
            <person name="Wu L."/>
            <person name="Ma J."/>
        </authorList>
    </citation>
    <scope>NUCLEOTIDE SEQUENCE [LARGE SCALE GENOMIC DNA]</scope>
    <source>
        <strain evidence="9 10">CGMCC 1.12285</strain>
    </source>
</reference>
<sequence length="535" mass="58314">MSGDSSGSGWVDFPADGSVHAGSRRARLAAAAVSAVGVALLGVPAYDIWDDTSNLGWGVAATLVENAVLIALALLLVGGGVWLSRQEWPERDVLLAAKWTLGATLLATGIYAIVILLQLWAMGRLKPYVLAADGVLLGSVAAFGAGLYDVQRRQEHRALTAERDRFRSFFEDTAVRIVALDHHDGGLSAGRENPAFEETFTVGFSELLDAADAPAGSAFDRDQFVQATLRGEPYHEEISVPPEILSPSTRNDDGLTDGRFYDLRTVHVADDETFAVLPDITAGKEREQLLSERTERLAREKSERERELEERTDQLEFLHSLLRHDVQNGMMVIDSRAEILREELTGRNGEFATTILSRSREISDQIDRIRTALDTLAEGTDTEPVDLTGVLTKRIETFRSNYPEVVVDTAIEDGLRAEADDILDDVLTNLLRNAVEHNDKEQIEVEVRAIADGDEVRIEVADNGPGIPESERDQVFRRGVSHAAGGGPGGSGFGLFFIDTMVDSYGGDVHVGDNDPEGARFVVTLPRSDDGEHDA</sequence>
<dbReference type="InterPro" id="IPR003594">
    <property type="entry name" value="HATPase_dom"/>
</dbReference>
<dbReference type="Gene3D" id="3.30.565.10">
    <property type="entry name" value="Histidine kinase-like ATPase, C-terminal domain"/>
    <property type="match status" value="1"/>
</dbReference>
<dbReference type="CDD" id="cd00075">
    <property type="entry name" value="HATPase"/>
    <property type="match status" value="1"/>
</dbReference>
<feature type="transmembrane region" description="Helical" evidence="7">
    <location>
        <begin position="55"/>
        <end position="83"/>
    </location>
</feature>
<dbReference type="InterPro" id="IPR036890">
    <property type="entry name" value="HATPase_C_sf"/>
</dbReference>
<feature type="transmembrane region" description="Helical" evidence="7">
    <location>
        <begin position="127"/>
        <end position="148"/>
    </location>
</feature>
<evidence type="ECO:0000256" key="7">
    <source>
        <dbReference type="SAM" id="Phobius"/>
    </source>
</evidence>
<dbReference type="GO" id="GO:0004673">
    <property type="term" value="F:protein histidine kinase activity"/>
    <property type="evidence" value="ECO:0007669"/>
    <property type="project" value="UniProtKB-EC"/>
</dbReference>
<dbReference type="RefSeq" id="WP_379818845.1">
    <property type="nucleotide sequence ID" value="NZ_JBHUDH010000161.1"/>
</dbReference>
<feature type="transmembrane region" description="Helical" evidence="7">
    <location>
        <begin position="95"/>
        <end position="121"/>
    </location>
</feature>
<dbReference type="AlphaFoldDB" id="A0ABD6B8I1"/>
<evidence type="ECO:0000256" key="6">
    <source>
        <dbReference type="ARBA" id="ARBA00022840"/>
    </source>
</evidence>
<organism evidence="9 10">
    <name type="scientific">Halolamina salina</name>
    <dbReference type="NCBI Taxonomy" id="1220023"/>
    <lineage>
        <taxon>Archaea</taxon>
        <taxon>Methanobacteriati</taxon>
        <taxon>Methanobacteriota</taxon>
        <taxon>Stenosarchaea group</taxon>
        <taxon>Halobacteria</taxon>
        <taxon>Halobacteriales</taxon>
        <taxon>Haloferacaceae</taxon>
    </lineage>
</organism>
<keyword evidence="7" id="KW-0812">Transmembrane</keyword>
<keyword evidence="7" id="KW-0472">Membrane</keyword>
<keyword evidence="3" id="KW-0808">Transferase</keyword>
<evidence type="ECO:0000313" key="10">
    <source>
        <dbReference type="Proteomes" id="UP001597111"/>
    </source>
</evidence>
<evidence type="ECO:0000256" key="2">
    <source>
        <dbReference type="ARBA" id="ARBA00012438"/>
    </source>
</evidence>
<dbReference type="Proteomes" id="UP001597111">
    <property type="component" value="Unassembled WGS sequence"/>
</dbReference>
<gene>
    <name evidence="9" type="ORF">ACFR9S_13080</name>
</gene>
<comment type="catalytic activity">
    <reaction evidence="1">
        <text>ATP + protein L-histidine = ADP + protein N-phospho-L-histidine.</text>
        <dbReference type="EC" id="2.7.13.3"/>
    </reaction>
</comment>
<dbReference type="PANTHER" id="PTHR44936">
    <property type="entry name" value="SENSOR PROTEIN CREC"/>
    <property type="match status" value="1"/>
</dbReference>
<feature type="transmembrane region" description="Helical" evidence="7">
    <location>
        <begin position="28"/>
        <end position="49"/>
    </location>
</feature>
<dbReference type="EMBL" id="JBHUDH010000161">
    <property type="protein sequence ID" value="MFD1527215.1"/>
    <property type="molecule type" value="Genomic_DNA"/>
</dbReference>
<dbReference type="InterPro" id="IPR005467">
    <property type="entry name" value="His_kinase_dom"/>
</dbReference>
<dbReference type="SUPFAM" id="SSF55874">
    <property type="entry name" value="ATPase domain of HSP90 chaperone/DNA topoisomerase II/histidine kinase"/>
    <property type="match status" value="1"/>
</dbReference>
<evidence type="ECO:0000313" key="9">
    <source>
        <dbReference type="EMBL" id="MFD1527215.1"/>
    </source>
</evidence>
<dbReference type="InterPro" id="IPR004358">
    <property type="entry name" value="Sig_transdc_His_kin-like_C"/>
</dbReference>
<keyword evidence="10" id="KW-1185">Reference proteome</keyword>
<evidence type="ECO:0000256" key="3">
    <source>
        <dbReference type="ARBA" id="ARBA00022679"/>
    </source>
</evidence>
<keyword evidence="5 9" id="KW-0418">Kinase</keyword>
<accession>A0ABD6B8I1</accession>
<keyword evidence="6" id="KW-0067">ATP-binding</keyword>
<evidence type="ECO:0000256" key="1">
    <source>
        <dbReference type="ARBA" id="ARBA00000085"/>
    </source>
</evidence>
<dbReference type="Pfam" id="PF02518">
    <property type="entry name" value="HATPase_c"/>
    <property type="match status" value="1"/>
</dbReference>
<dbReference type="GO" id="GO:0005524">
    <property type="term" value="F:ATP binding"/>
    <property type="evidence" value="ECO:0007669"/>
    <property type="project" value="UniProtKB-KW"/>
</dbReference>
<evidence type="ECO:0000256" key="4">
    <source>
        <dbReference type="ARBA" id="ARBA00022741"/>
    </source>
</evidence>
<dbReference type="PROSITE" id="PS50109">
    <property type="entry name" value="HIS_KIN"/>
    <property type="match status" value="1"/>
</dbReference>
<feature type="domain" description="Histidine kinase" evidence="8">
    <location>
        <begin position="321"/>
        <end position="529"/>
    </location>
</feature>
<keyword evidence="4" id="KW-0547">Nucleotide-binding</keyword>
<dbReference type="PANTHER" id="PTHR44936:SF10">
    <property type="entry name" value="SENSOR PROTEIN RSTB"/>
    <property type="match status" value="1"/>
</dbReference>
<dbReference type="PRINTS" id="PR00344">
    <property type="entry name" value="BCTRLSENSOR"/>
</dbReference>
<dbReference type="SMART" id="SM00387">
    <property type="entry name" value="HATPase_c"/>
    <property type="match status" value="1"/>
</dbReference>
<protein>
    <recommendedName>
        <fullName evidence="2">histidine kinase</fullName>
        <ecNumber evidence="2">2.7.13.3</ecNumber>
    </recommendedName>
</protein>
<proteinExistence type="predicted"/>